<dbReference type="VEuPathDB" id="MicrosporidiaDB:AEWQ_020770"/>
<organism evidence="3">
    <name type="scientific">Encephalitozoon cuniculi</name>
    <name type="common">Microsporidian parasite</name>
    <dbReference type="NCBI Taxonomy" id="6035"/>
    <lineage>
        <taxon>Eukaryota</taxon>
        <taxon>Fungi</taxon>
        <taxon>Fungi incertae sedis</taxon>
        <taxon>Microsporidia</taxon>
        <taxon>Unikaryonidae</taxon>
        <taxon>Encephalitozoon</taxon>
    </lineage>
</organism>
<feature type="domain" description="DUF8032" evidence="2">
    <location>
        <begin position="134"/>
        <end position="217"/>
    </location>
</feature>
<feature type="compositionally biased region" description="Basic residues" evidence="1">
    <location>
        <begin position="72"/>
        <end position="82"/>
    </location>
</feature>
<proteinExistence type="predicted"/>
<evidence type="ECO:0000313" key="3">
    <source>
        <dbReference type="EMBL" id="AGE95557.1"/>
    </source>
</evidence>
<dbReference type="VEuPathDB" id="MicrosporidiaDB:ECU02_0840"/>
<dbReference type="PANTHER" id="PTHR22949">
    <property type="entry name" value="WHITE COLLAR 2 PROTEIN WC2"/>
    <property type="match status" value="1"/>
</dbReference>
<evidence type="ECO:0000259" key="2">
    <source>
        <dbReference type="Pfam" id="PF26087"/>
    </source>
</evidence>
<dbReference type="AlphaFoldDB" id="M1K8G1"/>
<gene>
    <name evidence="3" type="ORF">ECU02_0840</name>
</gene>
<dbReference type="EMBL" id="KC513608">
    <property type="protein sequence ID" value="AGE95557.1"/>
    <property type="molecule type" value="Genomic_DNA"/>
</dbReference>
<reference evidence="3" key="1">
    <citation type="journal article" date="2013" name="Eukaryot. Cell">
        <title>Extremely Reduced Levels of Heterozygosity in the Vertebrate Pathogen Encephalitozoon cuniculi.</title>
        <authorList>
            <person name="Selman M."/>
            <person name="Sak B."/>
            <person name="Kvac M."/>
            <person name="Farinelli L."/>
            <person name="Weiss L.M."/>
            <person name="Corradi N."/>
        </authorList>
    </citation>
    <scope>NUCLEOTIDE SEQUENCE</scope>
</reference>
<protein>
    <recommendedName>
        <fullName evidence="2">DUF8032 domain-containing protein</fullName>
    </recommendedName>
</protein>
<accession>M1K8G1</accession>
<dbReference type="Pfam" id="PF26087">
    <property type="entry name" value="DUF8032"/>
    <property type="match status" value="2"/>
</dbReference>
<dbReference type="PANTHER" id="PTHR22949:SF0">
    <property type="entry name" value="RE27538P"/>
    <property type="match status" value="1"/>
</dbReference>
<evidence type="ECO:0000256" key="1">
    <source>
        <dbReference type="SAM" id="MobiDB-lite"/>
    </source>
</evidence>
<dbReference type="VEuPathDB" id="MicrosporidiaDB:M970_020780"/>
<dbReference type="VEuPathDB" id="MicrosporidiaDB:AEWD_020800"/>
<feature type="region of interest" description="Disordered" evidence="1">
    <location>
        <begin position="72"/>
        <end position="96"/>
    </location>
</feature>
<dbReference type="VEuPathDB" id="MicrosporidiaDB:AEWR_020780"/>
<feature type="domain" description="DUF8032" evidence="2">
    <location>
        <begin position="248"/>
        <end position="348"/>
    </location>
</feature>
<name>M1K8G1_ENCCN</name>
<sequence>MVSERAEYDGIVGGQELIYQFREDSDDLGGEREYEENEANSLKLRNFVEDDLYQSDGQMQYKGEEEMRLRYGRKKKEKRKKKKNDENKRPSNRKIVNLPASPPYVRFVDGEERLCFKYVTKVSESARDAMPKADLEDNEFCVRFDLESVDISKLNEKFKADNCVYPRANLPYEMYTGNRWGFETECNRLAWQFVSLNPVLLYGKKGLIQRAVDSYRTINKQSRNKRIVKEDRFPSDIEKRRHVSGAPSTITIQWTNRGVLKKCKIQVNIENINYEKIDDEFKSRFSVFMDDFDDTSFGKSKWESHNADNELAVKIAFLNVENTSFWNAIKALDKTTVLKKAIEAYRQKRDEYVSSEDDTEISDVIASTLGGSLGNSKSCNVVENFYFDN</sequence>
<dbReference type="InterPro" id="IPR058345">
    <property type="entry name" value="DUF8032"/>
</dbReference>